<organism evidence="2 3">
    <name type="scientific">Dactylosporangium siamense</name>
    <dbReference type="NCBI Taxonomy" id="685454"/>
    <lineage>
        <taxon>Bacteria</taxon>
        <taxon>Bacillati</taxon>
        <taxon>Actinomycetota</taxon>
        <taxon>Actinomycetes</taxon>
        <taxon>Micromonosporales</taxon>
        <taxon>Micromonosporaceae</taxon>
        <taxon>Dactylosporangium</taxon>
    </lineage>
</organism>
<feature type="transmembrane region" description="Helical" evidence="1">
    <location>
        <begin position="150"/>
        <end position="172"/>
    </location>
</feature>
<name>A0A919PU14_9ACTN</name>
<protein>
    <submittedName>
        <fullName evidence="2">Membrane protein</fullName>
    </submittedName>
</protein>
<dbReference type="RefSeq" id="WP_239136549.1">
    <property type="nucleotide sequence ID" value="NZ_BAAAVW010000014.1"/>
</dbReference>
<feature type="transmembrane region" description="Helical" evidence="1">
    <location>
        <begin position="48"/>
        <end position="66"/>
    </location>
</feature>
<evidence type="ECO:0000256" key="1">
    <source>
        <dbReference type="SAM" id="Phobius"/>
    </source>
</evidence>
<comment type="caution">
    <text evidence="2">The sequence shown here is derived from an EMBL/GenBank/DDBJ whole genome shotgun (WGS) entry which is preliminary data.</text>
</comment>
<feature type="transmembrane region" description="Helical" evidence="1">
    <location>
        <begin position="117"/>
        <end position="138"/>
    </location>
</feature>
<gene>
    <name evidence="2" type="ORF">Dsi01nite_082300</name>
</gene>
<keyword evidence="1" id="KW-0812">Transmembrane</keyword>
<dbReference type="Pfam" id="PF10067">
    <property type="entry name" value="DUF2306"/>
    <property type="match status" value="1"/>
</dbReference>
<keyword evidence="1" id="KW-0472">Membrane</keyword>
<dbReference type="AlphaFoldDB" id="A0A919PU14"/>
<dbReference type="EMBL" id="BONQ01000128">
    <property type="protein sequence ID" value="GIG50189.1"/>
    <property type="molecule type" value="Genomic_DNA"/>
</dbReference>
<proteinExistence type="predicted"/>
<feature type="transmembrane region" description="Helical" evidence="1">
    <location>
        <begin position="86"/>
        <end position="105"/>
    </location>
</feature>
<evidence type="ECO:0000313" key="2">
    <source>
        <dbReference type="EMBL" id="GIG50189.1"/>
    </source>
</evidence>
<feature type="transmembrane region" description="Helical" evidence="1">
    <location>
        <begin position="178"/>
        <end position="200"/>
    </location>
</feature>
<sequence length="215" mass="23150">MTTPRWLVPTGLILLSLVPMLGGAVRVAELSGGGARTPDNARFFDQPLPVVLHIFSASIFLLLGAFQFDSRLRRRRIGWHRAAGRLLAPLGIVAALTGLWMTVFYDVPPVDATVVAVLRLGFGSAMVVALVVGVAAALRRDIPRHSAWMTRGYAIGLGAGTQAFTLAPWMLLVGEPGWITRSVGMAAGWVINLAVAEWVIRRRAVPVRRPVSTPA</sequence>
<evidence type="ECO:0000313" key="3">
    <source>
        <dbReference type="Proteomes" id="UP000660611"/>
    </source>
</evidence>
<reference evidence="2" key="1">
    <citation type="submission" date="2021-01" db="EMBL/GenBank/DDBJ databases">
        <title>Whole genome shotgun sequence of Dactylosporangium siamense NBRC 106093.</title>
        <authorList>
            <person name="Komaki H."/>
            <person name="Tamura T."/>
        </authorList>
    </citation>
    <scope>NUCLEOTIDE SEQUENCE</scope>
    <source>
        <strain evidence="2">NBRC 106093</strain>
    </source>
</reference>
<keyword evidence="1" id="KW-1133">Transmembrane helix</keyword>
<dbReference type="InterPro" id="IPR018750">
    <property type="entry name" value="DUF2306_membrane"/>
</dbReference>
<keyword evidence="3" id="KW-1185">Reference proteome</keyword>
<dbReference type="Proteomes" id="UP000660611">
    <property type="component" value="Unassembled WGS sequence"/>
</dbReference>
<accession>A0A919PU14</accession>